<dbReference type="HOGENOM" id="CLU_016760_0_0_9"/>
<dbReference type="Proteomes" id="UP000000773">
    <property type="component" value="Chromosome"/>
</dbReference>
<organism evidence="3 4">
    <name type="scientific">Pediococcus pentosaceus (strain ATCC 25745 / CCUG 21536 / LMG 10740 / 183-1w)</name>
    <dbReference type="NCBI Taxonomy" id="278197"/>
    <lineage>
        <taxon>Bacteria</taxon>
        <taxon>Bacillati</taxon>
        <taxon>Bacillota</taxon>
        <taxon>Bacilli</taxon>
        <taxon>Lactobacillales</taxon>
        <taxon>Lactobacillaceae</taxon>
        <taxon>Pediococcus</taxon>
    </lineage>
</organism>
<dbReference type="KEGG" id="ppe:PEPE_0535"/>
<name>Q03GP8_PEDPA</name>
<dbReference type="Pfam" id="PF00176">
    <property type="entry name" value="SNF2-rel_dom"/>
    <property type="match status" value="1"/>
</dbReference>
<protein>
    <submittedName>
        <fullName evidence="3">Superfamily II DNA/RNA helicase, SNF2 family</fullName>
    </submittedName>
</protein>
<dbReference type="Pfam" id="PF13091">
    <property type="entry name" value="PLDc_2"/>
    <property type="match status" value="1"/>
</dbReference>
<dbReference type="Gene3D" id="3.40.50.300">
    <property type="entry name" value="P-loop containing nucleotide triphosphate hydrolases"/>
    <property type="match status" value="1"/>
</dbReference>
<dbReference type="GO" id="GO:0005524">
    <property type="term" value="F:ATP binding"/>
    <property type="evidence" value="ECO:0007669"/>
    <property type="project" value="InterPro"/>
</dbReference>
<dbReference type="SMART" id="SM00487">
    <property type="entry name" value="DEXDc"/>
    <property type="match status" value="1"/>
</dbReference>
<feature type="domain" description="Helicase C-terminal" evidence="2">
    <location>
        <begin position="684"/>
        <end position="836"/>
    </location>
</feature>
<keyword evidence="3" id="KW-0378">Hydrolase</keyword>
<dbReference type="Gene3D" id="3.40.50.10810">
    <property type="entry name" value="Tandem AAA-ATPase domain"/>
    <property type="match status" value="1"/>
</dbReference>
<dbReference type="Gene3D" id="3.30.870.10">
    <property type="entry name" value="Endonuclease Chain A"/>
    <property type="match status" value="1"/>
</dbReference>
<sequence>MLSELNIYRNYSSDKNDIGAEFYTPLLSETTRFNRISGYFSSRALIYYSKGIEQLIKNNGYYRLIISSDISKEDYDLIKAGYQLKNKLSSKIKLNYEALLTSEKKDISNLAYLIEQGVVDIRIGFTHTGIFHSKFGIFSDSADNQVFFSGSLNETEAAFKYNFEDILVTRSWDDLEDKKMIRKKTIEFDNYWNGTNTDGMVFVKEINEILRLNLIKYSKGKIIMDDKLLNENALILYYKDGSLYVQNNYGRLSYNQENNRSLKKIKNKYLVNNTLWEFKKNLDYKEIEDVIEKFKKFGKRTEIEIFIADSVTDSIKNSKFEIEEIYKRGMLFKNHDASLRDLYKDFDFITSNEISRKLRDTQSWVSFYMAQMKRVANFSVPGAGKTAMVYGTFAYLSSSKVNKIDQLLVIGPKNSFLSWKDEFNAVFRDKRKMKVLDVHSDNFDEADFYKLSFAAYNLILINYESLSKYEKALKKIITSRTMVVFDEVHKVKGIDTMRAPIAIEIAQGAMYRYVLTGTPIPNSYKDIWNFLHILYKSEYKSFFGFSINNLSNPNTHEIKLINNKLNPFFWRVTKSDLDIPKPNGDNNLTYIANSKEQTVIDLLWRKYGKQPFKLYIRLIQAASNPELLKKNIDKSLFYGNEVQQSEDEELDTDYNSEMEDIPTFNRQELDIIASLKDSTKFKACIEKADELIQDNKTIIIWCIFVATIEKLKSRLESLGHKVAVIYGGTPVGEREKIIKDFQCGLYDVLVTNPHTLAESVSLHMIAHDALYLEYSFNLTHMLQSRNRIHRLGLKKGDYTSYYYFMLEGQQNRRNTIDWKIYNRLNEKRDIMVDTIENHELHPEFSVDEKDEIIDFMKEEE</sequence>
<dbReference type="InterPro" id="IPR027417">
    <property type="entry name" value="P-loop_NTPase"/>
</dbReference>
<keyword evidence="3" id="KW-0547">Nucleotide-binding</keyword>
<dbReference type="eggNOG" id="COG0553">
    <property type="taxonomic scope" value="Bacteria"/>
</dbReference>
<dbReference type="PROSITE" id="PS51194">
    <property type="entry name" value="HELICASE_CTER"/>
    <property type="match status" value="1"/>
</dbReference>
<keyword evidence="3" id="KW-0347">Helicase</keyword>
<dbReference type="EMBL" id="CP000422">
    <property type="protein sequence ID" value="ABJ67624.1"/>
    <property type="molecule type" value="Genomic_DNA"/>
</dbReference>
<dbReference type="CDD" id="cd17919">
    <property type="entry name" value="DEXHc_Snf"/>
    <property type="match status" value="1"/>
</dbReference>
<evidence type="ECO:0000259" key="1">
    <source>
        <dbReference type="PROSITE" id="PS51192"/>
    </source>
</evidence>
<dbReference type="InterPro" id="IPR001650">
    <property type="entry name" value="Helicase_C-like"/>
</dbReference>
<dbReference type="PROSITE" id="PS51192">
    <property type="entry name" value="HELICASE_ATP_BIND_1"/>
    <property type="match status" value="1"/>
</dbReference>
<dbReference type="GO" id="GO:0004386">
    <property type="term" value="F:helicase activity"/>
    <property type="evidence" value="ECO:0007669"/>
    <property type="project" value="UniProtKB-KW"/>
</dbReference>
<dbReference type="InterPro" id="IPR000330">
    <property type="entry name" value="SNF2_N"/>
</dbReference>
<evidence type="ECO:0000313" key="4">
    <source>
        <dbReference type="Proteomes" id="UP000000773"/>
    </source>
</evidence>
<dbReference type="SMART" id="SM00490">
    <property type="entry name" value="HELICc"/>
    <property type="match status" value="1"/>
</dbReference>
<dbReference type="PANTHER" id="PTHR10799">
    <property type="entry name" value="SNF2/RAD54 HELICASE FAMILY"/>
    <property type="match status" value="1"/>
</dbReference>
<evidence type="ECO:0000313" key="3">
    <source>
        <dbReference type="EMBL" id="ABJ67624.1"/>
    </source>
</evidence>
<dbReference type="SUPFAM" id="SSF52540">
    <property type="entry name" value="P-loop containing nucleoside triphosphate hydrolases"/>
    <property type="match status" value="2"/>
</dbReference>
<dbReference type="GeneID" id="33061375"/>
<dbReference type="STRING" id="278197.PEPE_0535"/>
<dbReference type="InterPro" id="IPR038718">
    <property type="entry name" value="SNF2-like_sf"/>
</dbReference>
<proteinExistence type="predicted"/>
<dbReference type="CDD" id="cd09179">
    <property type="entry name" value="PLDc_N_DEXD_a"/>
    <property type="match status" value="1"/>
</dbReference>
<keyword evidence="3" id="KW-0067">ATP-binding</keyword>
<feature type="domain" description="Helicase ATP-binding" evidence="1">
    <location>
        <begin position="366"/>
        <end position="537"/>
    </location>
</feature>
<gene>
    <name evidence="3" type="ordered locus">PEPE_0535</name>
</gene>
<dbReference type="InterPro" id="IPR014001">
    <property type="entry name" value="Helicase_ATP-bd"/>
</dbReference>
<dbReference type="AlphaFoldDB" id="Q03GP8"/>
<evidence type="ECO:0000259" key="2">
    <source>
        <dbReference type="PROSITE" id="PS51194"/>
    </source>
</evidence>
<dbReference type="SUPFAM" id="SSF56024">
    <property type="entry name" value="Phospholipase D/nuclease"/>
    <property type="match status" value="1"/>
</dbReference>
<dbReference type="Pfam" id="PF00271">
    <property type="entry name" value="Helicase_C"/>
    <property type="match status" value="1"/>
</dbReference>
<accession>Q03GP8</accession>
<reference evidence="3 4" key="1">
    <citation type="journal article" date="2006" name="Proc. Natl. Acad. Sci. U.S.A.">
        <title>Comparative genomics of the lactic acid bacteria.</title>
        <authorList>
            <person name="Makarova K."/>
            <person name="Slesarev A."/>
            <person name="Wolf Y."/>
            <person name="Sorokin A."/>
            <person name="Mirkin B."/>
            <person name="Koonin E."/>
            <person name="Pavlov A."/>
            <person name="Pavlova N."/>
            <person name="Karamychev V."/>
            <person name="Polouchine N."/>
            <person name="Shakhova V."/>
            <person name="Grigoriev I."/>
            <person name="Lou Y."/>
            <person name="Rohksar D."/>
            <person name="Lucas S."/>
            <person name="Huang K."/>
            <person name="Goodstein D.M."/>
            <person name="Hawkins T."/>
            <person name="Plengvidhya V."/>
            <person name="Welker D."/>
            <person name="Hughes J."/>
            <person name="Goh Y."/>
            <person name="Benson A."/>
            <person name="Baldwin K."/>
            <person name="Lee J.H."/>
            <person name="Diaz-Muniz I."/>
            <person name="Dosti B."/>
            <person name="Smeianov V."/>
            <person name="Wechter W."/>
            <person name="Barabote R."/>
            <person name="Lorca G."/>
            <person name="Altermann E."/>
            <person name="Barrangou R."/>
            <person name="Ganesan B."/>
            <person name="Xie Y."/>
            <person name="Rawsthorne H."/>
            <person name="Tamir D."/>
            <person name="Parker C."/>
            <person name="Breidt F."/>
            <person name="Broadbent J."/>
            <person name="Hutkins R."/>
            <person name="O'Sullivan D."/>
            <person name="Steele J."/>
            <person name="Unlu G."/>
            <person name="Saier M."/>
            <person name="Klaenhammer T."/>
            <person name="Richardson P."/>
            <person name="Kozyavkin S."/>
            <person name="Weimer B."/>
            <person name="Mills D."/>
        </authorList>
    </citation>
    <scope>NUCLEOTIDE SEQUENCE [LARGE SCALE GENOMIC DNA]</scope>
    <source>
        <strain evidence="4">ATCC 25745 / CCUG 21536 / LMG 10740 / 183-1w</strain>
    </source>
</reference>
<dbReference type="RefSeq" id="WP_011673125.1">
    <property type="nucleotide sequence ID" value="NC_008525.1"/>
</dbReference>
<dbReference type="OrthoDB" id="9802848at2"/>
<dbReference type="InterPro" id="IPR025202">
    <property type="entry name" value="PLD-like_dom"/>
</dbReference>